<gene>
    <name evidence="1" type="ORF">LFA_0603</name>
</gene>
<protein>
    <submittedName>
        <fullName evidence="1">Uncharacterized protein</fullName>
    </submittedName>
</protein>
<dbReference type="Proteomes" id="UP000032430">
    <property type="component" value="Chromosome I"/>
</dbReference>
<organism evidence="1 2">
    <name type="scientific">Legionella fallonii LLAP-10</name>
    <dbReference type="NCBI Taxonomy" id="1212491"/>
    <lineage>
        <taxon>Bacteria</taxon>
        <taxon>Pseudomonadati</taxon>
        <taxon>Pseudomonadota</taxon>
        <taxon>Gammaproteobacteria</taxon>
        <taxon>Legionellales</taxon>
        <taxon>Legionellaceae</taxon>
        <taxon>Legionella</taxon>
    </lineage>
</organism>
<name>A0A098G3J1_9GAMM</name>
<dbReference type="KEGG" id="lfa:LFA_0603"/>
<dbReference type="AlphaFoldDB" id="A0A098G3J1"/>
<dbReference type="RefSeq" id="WP_157010255.1">
    <property type="nucleotide sequence ID" value="NZ_LN614827.1"/>
</dbReference>
<evidence type="ECO:0000313" key="2">
    <source>
        <dbReference type="Proteomes" id="UP000032430"/>
    </source>
</evidence>
<dbReference type="OrthoDB" id="5641845at2"/>
<accession>A0A098G3J1</accession>
<sequence length="102" mass="11381">MHVTVDGTLWELMGEGVNGKYCSNNEQASDVQWNYAFTSSRLGLAGSNYSLFDNGHRLMGSIQVKSTHYSRVGSNWEKGSYPGNWTCRESKESCLFSDTRVG</sequence>
<dbReference type="EMBL" id="LN614827">
    <property type="protein sequence ID" value="CEG56055.1"/>
    <property type="molecule type" value="Genomic_DNA"/>
</dbReference>
<reference evidence="2" key="1">
    <citation type="submission" date="2014-09" db="EMBL/GenBank/DDBJ databases">
        <authorList>
            <person name="Gomez-Valero L."/>
        </authorList>
    </citation>
    <scope>NUCLEOTIDE SEQUENCE [LARGE SCALE GENOMIC DNA]</scope>
    <source>
        <strain evidence="2">ATCC700992</strain>
    </source>
</reference>
<evidence type="ECO:0000313" key="1">
    <source>
        <dbReference type="EMBL" id="CEG56055.1"/>
    </source>
</evidence>
<proteinExistence type="predicted"/>
<dbReference type="HOGENOM" id="CLU_2273836_0_0_6"/>
<keyword evidence="2" id="KW-1185">Reference proteome</keyword>